<dbReference type="Proteomes" id="UP000463915">
    <property type="component" value="Segment"/>
</dbReference>
<keyword evidence="3" id="KW-1185">Reference proteome</keyword>
<accession>A0A6B9L726</accession>
<reference evidence="2 3" key="1">
    <citation type="submission" date="2019-12" db="EMBL/GenBank/DDBJ databases">
        <authorList>
            <person name="Ayuk M.A."/>
            <person name="Robinson C.J."/>
            <person name="Anderson W.A."/>
            <person name="Ullah H."/>
            <person name="Gugssa A."/>
            <person name="Somiranjan G."/>
            <person name="Allen A."/>
            <person name="Lourds M.F."/>
            <person name="Quagraine B.K."/>
            <person name="Smith M."/>
            <person name="Moore M."/>
            <person name="Oliver J."/>
            <person name="Irabor E."/>
            <person name="Roy S.D."/>
            <person name="Bassey G."/>
            <person name="Louis B.N."/>
            <person name="Adu D."/>
            <person name="Akhimien C.E."/>
            <person name="Annor K."/>
            <person name="Archibald A."/>
            <person name="Ashagre K.C."/>
            <person name="Baity M.R."/>
            <person name="Barnes K.J."/>
            <person name="Barrios L.E."/>
            <person name="Black A.C."/>
            <person name="Bowen'Kauth M.S."/>
            <person name="Bowman K.N."/>
            <person name="Breaux D.L."/>
            <person name="Brooks J.A."/>
            <person name="Bwayili H.A."/>
            <person name="Caine T."/>
            <person name="Williams A.Y."/>
            <person name="Norris L.J."/>
            <person name="Nwozo E.O."/>
            <person name="Prosper P.L."/>
            <person name="Rankin N.A."/>
            <person name="Richardson K.M."/>
            <person name="Robinson D.M."/>
            <person name="Salters D.J."/>
            <person name="Savage M.A."/>
            <person name="Solomon S.M."/>
            <person name="Williams L.R."/>
            <person name="Curtis N."/>
            <person name="Garlena R.A."/>
            <person name="Russell D.A."/>
            <person name="Pope W.H."/>
            <person name="Jacobs-Sera D."/>
            <person name="Hatfull G.F."/>
        </authorList>
    </citation>
    <scope>NUCLEOTIDE SEQUENCE [LARGE SCALE GENOMIC DNA]</scope>
</reference>
<sequence>MILLLAGSAPVSRAAPYVSCIDGHIVSNIKDCPPVVRTPPSSGPYGGGPAPRGGGGRGGGLLGGIIGGIL</sequence>
<dbReference type="KEGG" id="vg:77924848"/>
<name>A0A6B9L726_9CAUD</name>
<dbReference type="RefSeq" id="YP_010649300.1">
    <property type="nucleotide sequence ID" value="NC_070765.1"/>
</dbReference>
<dbReference type="EMBL" id="MN813687">
    <property type="protein sequence ID" value="QHB37512.1"/>
    <property type="molecule type" value="Genomic_DNA"/>
</dbReference>
<evidence type="ECO:0000313" key="2">
    <source>
        <dbReference type="EMBL" id="QHB37512.1"/>
    </source>
</evidence>
<dbReference type="GeneID" id="77924848"/>
<evidence type="ECO:0000256" key="1">
    <source>
        <dbReference type="SAM" id="MobiDB-lite"/>
    </source>
</evidence>
<organism evidence="2 3">
    <name type="scientific">Mycobacterium phage Onyinye</name>
    <dbReference type="NCBI Taxonomy" id="2686235"/>
    <lineage>
        <taxon>Viruses</taxon>
        <taxon>Duplodnaviria</taxon>
        <taxon>Heunggongvirae</taxon>
        <taxon>Uroviricota</taxon>
        <taxon>Caudoviricetes</taxon>
        <taxon>Onyinyevirus</taxon>
        <taxon>Onyinyevirus onyinye</taxon>
    </lineage>
</organism>
<proteinExistence type="predicted"/>
<protein>
    <submittedName>
        <fullName evidence="2">Uncharacterized protein</fullName>
    </submittedName>
</protein>
<gene>
    <name evidence="2" type="primary">51</name>
    <name evidence="2" type="ORF">SEA_ONYINYE_51</name>
</gene>
<evidence type="ECO:0000313" key="3">
    <source>
        <dbReference type="Proteomes" id="UP000463915"/>
    </source>
</evidence>
<feature type="compositionally biased region" description="Gly residues" evidence="1">
    <location>
        <begin position="44"/>
        <end position="59"/>
    </location>
</feature>
<feature type="region of interest" description="Disordered" evidence="1">
    <location>
        <begin position="33"/>
        <end position="59"/>
    </location>
</feature>